<dbReference type="PANTHER" id="PTHR23227:SF85">
    <property type="entry name" value="CRANIOFACIAL DEVELOPMENT PROTEIN 2"/>
    <property type="match status" value="1"/>
</dbReference>
<evidence type="ECO:0000256" key="1">
    <source>
        <dbReference type="SAM" id="MobiDB-lite"/>
    </source>
</evidence>
<evidence type="ECO:0000313" key="3">
    <source>
        <dbReference type="EMBL" id="PZC73751.1"/>
    </source>
</evidence>
<dbReference type="CDD" id="cd09076">
    <property type="entry name" value="L1-EN"/>
    <property type="match status" value="1"/>
</dbReference>
<protein>
    <recommendedName>
        <fullName evidence="2">Endonuclease/exonuclease/phosphatase domain-containing protein</fullName>
    </recommendedName>
</protein>
<evidence type="ECO:0000259" key="2">
    <source>
        <dbReference type="Pfam" id="PF03372"/>
    </source>
</evidence>
<dbReference type="PANTHER" id="PTHR23227">
    <property type="entry name" value="BUCENTAUR RELATED"/>
    <property type="match status" value="1"/>
</dbReference>
<dbReference type="GO" id="GO:0003824">
    <property type="term" value="F:catalytic activity"/>
    <property type="evidence" value="ECO:0007669"/>
    <property type="project" value="InterPro"/>
</dbReference>
<gene>
    <name evidence="3" type="primary">HaOG208810</name>
    <name evidence="3" type="ORF">B5X24_HaOG208810</name>
</gene>
<dbReference type="Proteomes" id="UP000249218">
    <property type="component" value="Unassembled WGS sequence"/>
</dbReference>
<reference evidence="3 4" key="1">
    <citation type="journal article" date="2017" name="BMC Biol.">
        <title>Genomic innovations, transcriptional plasticity and gene loss underlying the evolution and divergence of two highly polyphagous and invasive Helicoverpa pest species.</title>
        <authorList>
            <person name="Pearce S.L."/>
            <person name="Clarke D.F."/>
            <person name="East P.D."/>
            <person name="Elfekih S."/>
            <person name="Gordon K.H."/>
            <person name="Jermiin L.S."/>
            <person name="McGaughran A."/>
            <person name="Oakeshott J.G."/>
            <person name="Papanikolaou A."/>
            <person name="Perera O.P."/>
            <person name="Rane R.V."/>
            <person name="Richards S."/>
            <person name="Tay W.T."/>
            <person name="Walsh T.K."/>
            <person name="Anderson A."/>
            <person name="Anderson C.J."/>
            <person name="Asgari S."/>
            <person name="Board P.G."/>
            <person name="Bretschneider A."/>
            <person name="Campbell P.M."/>
            <person name="Chertemps T."/>
            <person name="Christeller J.T."/>
            <person name="Coppin C.W."/>
            <person name="Downes S.J."/>
            <person name="Duan G."/>
            <person name="Farnsworth C.A."/>
            <person name="Good R.T."/>
            <person name="Han L.B."/>
            <person name="Han Y.C."/>
            <person name="Hatje K."/>
            <person name="Horne I."/>
            <person name="Huang Y.P."/>
            <person name="Hughes D.S."/>
            <person name="Jacquin-Joly E."/>
            <person name="James W."/>
            <person name="Jhangiani S."/>
            <person name="Kollmar M."/>
            <person name="Kuwar S.S."/>
            <person name="Li S."/>
            <person name="Liu N.Y."/>
            <person name="Maibeche M.T."/>
            <person name="Miller J.R."/>
            <person name="Montagne N."/>
            <person name="Perry T."/>
            <person name="Qu J."/>
            <person name="Song S.V."/>
            <person name="Sutton G.G."/>
            <person name="Vogel H."/>
            <person name="Walenz B.P."/>
            <person name="Xu W."/>
            <person name="Zhang H.J."/>
            <person name="Zou Z."/>
            <person name="Batterham P."/>
            <person name="Edwards O.R."/>
            <person name="Feyereisen R."/>
            <person name="Gibbs R.A."/>
            <person name="Heckel D.G."/>
            <person name="McGrath A."/>
            <person name="Robin C."/>
            <person name="Scherer S.E."/>
            <person name="Worley K.C."/>
            <person name="Wu Y.D."/>
        </authorList>
    </citation>
    <scope>NUCLEOTIDE SEQUENCE [LARGE SCALE GENOMIC DNA]</scope>
    <source>
        <strain evidence="3">Harm_GR_Male_#8</strain>
        <tissue evidence="3">Whole organism</tissue>
    </source>
</reference>
<dbReference type="OrthoDB" id="412793at2759"/>
<dbReference type="Pfam" id="PF03372">
    <property type="entry name" value="Exo_endo_phos"/>
    <property type="match status" value="1"/>
</dbReference>
<dbReference type="InterPro" id="IPR005135">
    <property type="entry name" value="Endo/exonuclease/phosphatase"/>
</dbReference>
<feature type="domain" description="Endonuclease/exonuclease/phosphatase" evidence="2">
    <location>
        <begin position="64"/>
        <end position="300"/>
    </location>
</feature>
<dbReference type="SUPFAM" id="SSF56219">
    <property type="entry name" value="DNase I-like"/>
    <property type="match status" value="1"/>
</dbReference>
<dbReference type="AlphaFoldDB" id="A0A2W1BHL0"/>
<dbReference type="InterPro" id="IPR027124">
    <property type="entry name" value="Swc5/CFDP1/2"/>
</dbReference>
<dbReference type="InterPro" id="IPR036691">
    <property type="entry name" value="Endo/exonu/phosph_ase_sf"/>
</dbReference>
<accession>A0A2W1BHL0</accession>
<dbReference type="EMBL" id="KZ150087">
    <property type="protein sequence ID" value="PZC73751.1"/>
    <property type="molecule type" value="Genomic_DNA"/>
</dbReference>
<proteinExistence type="predicted"/>
<feature type="compositionally biased region" description="Polar residues" evidence="1">
    <location>
        <begin position="23"/>
        <end position="33"/>
    </location>
</feature>
<keyword evidence="4" id="KW-1185">Reference proteome</keyword>
<organism evidence="3 4">
    <name type="scientific">Helicoverpa armigera</name>
    <name type="common">Cotton bollworm</name>
    <name type="synonym">Heliothis armigera</name>
    <dbReference type="NCBI Taxonomy" id="29058"/>
    <lineage>
        <taxon>Eukaryota</taxon>
        <taxon>Metazoa</taxon>
        <taxon>Ecdysozoa</taxon>
        <taxon>Arthropoda</taxon>
        <taxon>Hexapoda</taxon>
        <taxon>Insecta</taxon>
        <taxon>Pterygota</taxon>
        <taxon>Neoptera</taxon>
        <taxon>Endopterygota</taxon>
        <taxon>Lepidoptera</taxon>
        <taxon>Glossata</taxon>
        <taxon>Ditrysia</taxon>
        <taxon>Noctuoidea</taxon>
        <taxon>Noctuidae</taxon>
        <taxon>Heliothinae</taxon>
        <taxon>Helicoverpa</taxon>
    </lineage>
</organism>
<evidence type="ECO:0000313" key="4">
    <source>
        <dbReference type="Proteomes" id="UP000249218"/>
    </source>
</evidence>
<feature type="region of interest" description="Disordered" evidence="1">
    <location>
        <begin position="1"/>
        <end position="33"/>
    </location>
</feature>
<sequence length="616" mass="71339">MKVNDRKVSTSDDPTDPRRSPIPGSTSVKYATEDSSIVCHQATEAVDATEDNKKPSMRIKQRMGTWNVRGLLKPGKLAIVEKEMNEHNLMLLGLCETHMKQQGHLTTSSGNLMFFSGHETDSKNGVGILVSRRLRKFVTGYNPINDRIMTMRINCTPLPLNIIQIYSPTAQSTKEDIDNFYGTLQTTVENISKREILIIQGDWNAKVGSTEQDDHIRHILGKHGLGTRNERGEMFIDFCVSNNLTITNTCFKHHKRRLYTWTSPGGKYRNQIDFITIANRWKSSITNTRTYPGADCGSDHQLLVSDLRVRLKFRRKKAKPLARLSEPEYDGFQNNTESYLAELTPKIAHMNPEEQWQQFSEKIVNALDFIAKKPMDKKDWMSEEVWSNIKLRKELKSGERPENFEVKYPQMSRLIQRQCRRDKNQYLENICTEIEHHADKYQTADLFRKVKQITHKVKPSSWVIDDKNGNPIHEVAKVAERWKEYCEELYQDQSSKSTSSNKIIGDEEPSILRSEVEDAIRKLKRNKAPGPDRITAERIVRYFGHVARRDTNNLERLMVTGKIEGKRPRGRSPKRWSDQISEELEISVSTALHQATERNRWRQLVDEIKRSHDPQH</sequence>
<name>A0A2W1BHL0_HELAM</name>
<dbReference type="Gene3D" id="3.60.10.10">
    <property type="entry name" value="Endonuclease/exonuclease/phosphatase"/>
    <property type="match status" value="1"/>
</dbReference>
<feature type="compositionally biased region" description="Basic and acidic residues" evidence="1">
    <location>
        <begin position="1"/>
        <end position="19"/>
    </location>
</feature>